<name>A0ACA9QWJ2_9GLOM</name>
<reference evidence="1" key="1">
    <citation type="submission" date="2021-06" db="EMBL/GenBank/DDBJ databases">
        <authorList>
            <person name="Kallberg Y."/>
            <person name="Tangrot J."/>
            <person name="Rosling A."/>
        </authorList>
    </citation>
    <scope>NUCLEOTIDE SEQUENCE</scope>
    <source>
        <strain evidence="1">MA461A</strain>
    </source>
</reference>
<keyword evidence="2" id="KW-1185">Reference proteome</keyword>
<evidence type="ECO:0000313" key="2">
    <source>
        <dbReference type="Proteomes" id="UP000789920"/>
    </source>
</evidence>
<sequence>ELHLLKQDRNNLGTQVYYIENFYEIMCAAHRATKRGGREKRFRTERQVCGMDNLRCFISEEVGQI</sequence>
<organism evidence="1 2">
    <name type="scientific">Racocetra persica</name>
    <dbReference type="NCBI Taxonomy" id="160502"/>
    <lineage>
        <taxon>Eukaryota</taxon>
        <taxon>Fungi</taxon>
        <taxon>Fungi incertae sedis</taxon>
        <taxon>Mucoromycota</taxon>
        <taxon>Glomeromycotina</taxon>
        <taxon>Glomeromycetes</taxon>
        <taxon>Diversisporales</taxon>
        <taxon>Gigasporaceae</taxon>
        <taxon>Racocetra</taxon>
    </lineage>
</organism>
<comment type="caution">
    <text evidence="1">The sequence shown here is derived from an EMBL/GenBank/DDBJ whole genome shotgun (WGS) entry which is preliminary data.</text>
</comment>
<gene>
    <name evidence="1" type="ORF">RPERSI_LOCUS15935</name>
</gene>
<proteinExistence type="predicted"/>
<protein>
    <submittedName>
        <fullName evidence="1">33125_t:CDS:1</fullName>
    </submittedName>
</protein>
<dbReference type="Proteomes" id="UP000789920">
    <property type="component" value="Unassembled WGS sequence"/>
</dbReference>
<feature type="non-terminal residue" evidence="1">
    <location>
        <position position="1"/>
    </location>
</feature>
<evidence type="ECO:0000313" key="1">
    <source>
        <dbReference type="EMBL" id="CAG8767091.1"/>
    </source>
</evidence>
<accession>A0ACA9QWJ2</accession>
<dbReference type="EMBL" id="CAJVQC010038823">
    <property type="protein sequence ID" value="CAG8767091.1"/>
    <property type="molecule type" value="Genomic_DNA"/>
</dbReference>